<organism evidence="1 2">
    <name type="scientific">Actinospica acidithermotolerans</name>
    <dbReference type="NCBI Taxonomy" id="2828514"/>
    <lineage>
        <taxon>Bacteria</taxon>
        <taxon>Bacillati</taxon>
        <taxon>Actinomycetota</taxon>
        <taxon>Actinomycetes</taxon>
        <taxon>Catenulisporales</taxon>
        <taxon>Actinospicaceae</taxon>
        <taxon>Actinospica</taxon>
    </lineage>
</organism>
<feature type="non-terminal residue" evidence="1">
    <location>
        <position position="130"/>
    </location>
</feature>
<keyword evidence="2" id="KW-1185">Reference proteome</keyword>
<reference evidence="1" key="1">
    <citation type="submission" date="2021-04" db="EMBL/GenBank/DDBJ databases">
        <title>Genome based classification of Actinospica acidithermotolerans sp. nov., an actinobacterium isolated from an Indonesian hot spring.</title>
        <authorList>
            <person name="Kusuma A.B."/>
            <person name="Putra K.E."/>
            <person name="Nafisah S."/>
            <person name="Loh J."/>
            <person name="Nouioui I."/>
            <person name="Goodfellow M."/>
        </authorList>
    </citation>
    <scope>NUCLEOTIDE SEQUENCE</scope>
    <source>
        <strain evidence="1">MGRD01-02</strain>
    </source>
</reference>
<dbReference type="EMBL" id="JAGSOH010000381">
    <property type="protein sequence ID" value="MBR7831585.1"/>
    <property type="molecule type" value="Genomic_DNA"/>
</dbReference>
<dbReference type="Proteomes" id="UP000676325">
    <property type="component" value="Unassembled WGS sequence"/>
</dbReference>
<comment type="caution">
    <text evidence="1">The sequence shown here is derived from an EMBL/GenBank/DDBJ whole genome shotgun (WGS) entry which is preliminary data.</text>
</comment>
<sequence length="130" mass="12752">MGQVLQSGNVFGGFESDFATGLARGTVSGFAAGMATAVLKGGRVSVQQVATDAFGNALGQSLAASMSTSSLYTFGSGRSGNPGITPDAAGLGVRLDGGAGLSYAGLRANNGSADLEVYGGNGLTDRLPLD</sequence>
<accession>A0A941IK90</accession>
<gene>
    <name evidence="1" type="ORF">KDK95_35185</name>
</gene>
<evidence type="ECO:0000313" key="1">
    <source>
        <dbReference type="EMBL" id="MBR7831585.1"/>
    </source>
</evidence>
<name>A0A941IK90_9ACTN</name>
<protein>
    <submittedName>
        <fullName evidence="1">Uncharacterized protein</fullName>
    </submittedName>
</protein>
<proteinExistence type="predicted"/>
<dbReference type="AlphaFoldDB" id="A0A941IK90"/>
<evidence type="ECO:0000313" key="2">
    <source>
        <dbReference type="Proteomes" id="UP000676325"/>
    </source>
</evidence>